<evidence type="ECO:0000313" key="1">
    <source>
        <dbReference type="EMBL" id="KAG2661455.1"/>
    </source>
</evidence>
<dbReference type="AlphaFoldDB" id="A0A8T0XQW4"/>
<comment type="caution">
    <text evidence="1">The sequence shown here is derived from an EMBL/GenBank/DDBJ whole genome shotgun (WGS) entry which is preliminary data.</text>
</comment>
<proteinExistence type="predicted"/>
<sequence length="124" mass="14025">MRLYLQFSLIHFSLLKFHDCFIGSIELAHQRNECLYVLVKCNKQCYGLTDIFVEVRSIARGIMKKLPSLWFISIPCLVENVIGCRKLTAKISNVVQTGRSLNIVLVTSAIMCSVMAICLPLSDQ</sequence>
<dbReference type="EMBL" id="CM029037">
    <property type="protein sequence ID" value="KAG2661455.1"/>
    <property type="molecule type" value="Genomic_DNA"/>
</dbReference>
<reference evidence="1 2" key="1">
    <citation type="submission" date="2020-05" db="EMBL/GenBank/DDBJ databases">
        <title>WGS assembly of Panicum virgatum.</title>
        <authorList>
            <person name="Lovell J.T."/>
            <person name="Jenkins J."/>
            <person name="Shu S."/>
            <person name="Juenger T.E."/>
            <person name="Schmutz J."/>
        </authorList>
    </citation>
    <scope>NUCLEOTIDE SEQUENCE [LARGE SCALE GENOMIC DNA]</scope>
    <source>
        <strain evidence="2">cv. AP13</strain>
    </source>
</reference>
<name>A0A8T0XQW4_PANVG</name>
<dbReference type="Proteomes" id="UP000823388">
    <property type="component" value="Chromosome 1K"/>
</dbReference>
<accession>A0A8T0XQW4</accession>
<protein>
    <submittedName>
        <fullName evidence="1">Uncharacterized protein</fullName>
    </submittedName>
</protein>
<evidence type="ECO:0000313" key="2">
    <source>
        <dbReference type="Proteomes" id="UP000823388"/>
    </source>
</evidence>
<gene>
    <name evidence="1" type="ORF">PVAP13_1KG505113</name>
</gene>
<organism evidence="1 2">
    <name type="scientific">Panicum virgatum</name>
    <name type="common">Blackwell switchgrass</name>
    <dbReference type="NCBI Taxonomy" id="38727"/>
    <lineage>
        <taxon>Eukaryota</taxon>
        <taxon>Viridiplantae</taxon>
        <taxon>Streptophyta</taxon>
        <taxon>Embryophyta</taxon>
        <taxon>Tracheophyta</taxon>
        <taxon>Spermatophyta</taxon>
        <taxon>Magnoliopsida</taxon>
        <taxon>Liliopsida</taxon>
        <taxon>Poales</taxon>
        <taxon>Poaceae</taxon>
        <taxon>PACMAD clade</taxon>
        <taxon>Panicoideae</taxon>
        <taxon>Panicodae</taxon>
        <taxon>Paniceae</taxon>
        <taxon>Panicinae</taxon>
        <taxon>Panicum</taxon>
        <taxon>Panicum sect. Hiantes</taxon>
    </lineage>
</organism>
<keyword evidence="2" id="KW-1185">Reference proteome</keyword>